<organism evidence="1 2">
    <name type="scientific">Merluccius polli</name>
    <name type="common">Benguela hake</name>
    <name type="synonym">Merluccius cadenati</name>
    <dbReference type="NCBI Taxonomy" id="89951"/>
    <lineage>
        <taxon>Eukaryota</taxon>
        <taxon>Metazoa</taxon>
        <taxon>Chordata</taxon>
        <taxon>Craniata</taxon>
        <taxon>Vertebrata</taxon>
        <taxon>Euteleostomi</taxon>
        <taxon>Actinopterygii</taxon>
        <taxon>Neopterygii</taxon>
        <taxon>Teleostei</taxon>
        <taxon>Neoteleostei</taxon>
        <taxon>Acanthomorphata</taxon>
        <taxon>Zeiogadaria</taxon>
        <taxon>Gadariae</taxon>
        <taxon>Gadiformes</taxon>
        <taxon>Gadoidei</taxon>
        <taxon>Merlucciidae</taxon>
        <taxon>Merluccius</taxon>
    </lineage>
</organism>
<comment type="caution">
    <text evidence="1">The sequence shown here is derived from an EMBL/GenBank/DDBJ whole genome shotgun (WGS) entry which is preliminary data.</text>
</comment>
<evidence type="ECO:0000313" key="1">
    <source>
        <dbReference type="EMBL" id="KAK0138745.1"/>
    </source>
</evidence>
<reference evidence="1" key="1">
    <citation type="journal article" date="2023" name="Front. Mar. Sci.">
        <title>A new Merluccius polli reference genome to investigate the effects of global change in West African waters.</title>
        <authorList>
            <person name="Mateo J.L."/>
            <person name="Blanco-Fernandez C."/>
            <person name="Garcia-Vazquez E."/>
            <person name="Machado-Schiaffino G."/>
        </authorList>
    </citation>
    <scope>NUCLEOTIDE SEQUENCE</scope>
    <source>
        <strain evidence="1">C29</strain>
        <tissue evidence="1">Fin</tissue>
    </source>
</reference>
<protein>
    <submittedName>
        <fullName evidence="1">Uncharacterized protein</fullName>
    </submittedName>
</protein>
<proteinExistence type="predicted"/>
<gene>
    <name evidence="1" type="ORF">N1851_024709</name>
</gene>
<dbReference type="EMBL" id="JAOPHQ010004576">
    <property type="protein sequence ID" value="KAK0138745.1"/>
    <property type="molecule type" value="Genomic_DNA"/>
</dbReference>
<sequence>MRSTSTEVSVPRECTRLSAVTYLHLTQSFKSDPSRTFNKCKGWHHCKEPQTPGELSAGKNIIIASVQKEMYADEYNALVEKRKFPKTSPLIKLNLMIYDELRIGGQLGVSNSSALFLSECIMCRKLRGRLEEQ</sequence>
<keyword evidence="2" id="KW-1185">Reference proteome</keyword>
<dbReference type="Proteomes" id="UP001174136">
    <property type="component" value="Unassembled WGS sequence"/>
</dbReference>
<dbReference type="AlphaFoldDB" id="A0AA47MEN1"/>
<accession>A0AA47MEN1</accession>
<evidence type="ECO:0000313" key="2">
    <source>
        <dbReference type="Proteomes" id="UP001174136"/>
    </source>
</evidence>
<name>A0AA47MEN1_MERPO</name>